<evidence type="ECO:0008006" key="2">
    <source>
        <dbReference type="Google" id="ProtNLM"/>
    </source>
</evidence>
<reference evidence="1" key="2">
    <citation type="submission" date="2019-10" db="EMBL/GenBank/DDBJ databases">
        <authorList>
            <consortium name="NCBI Pathogen Detection Project"/>
        </authorList>
    </citation>
    <scope>NUCLEOTIDE SEQUENCE</scope>
    <source>
        <strain evidence="1">Salmonella enterica</strain>
    </source>
</reference>
<name>A0A3U4W990_SALET</name>
<dbReference type="AlphaFoldDB" id="A0A3U4W990"/>
<reference evidence="1" key="1">
    <citation type="journal article" date="2018" name="Genome Biol.">
        <title>SKESA: strategic k-mer extension for scrupulous assemblies.</title>
        <authorList>
            <person name="Souvorov A."/>
            <person name="Agarwala R."/>
            <person name="Lipman D.J."/>
        </authorList>
    </citation>
    <scope>NUCLEOTIDE SEQUENCE</scope>
    <source>
        <strain evidence="1">Salmonella enterica</strain>
    </source>
</reference>
<evidence type="ECO:0000313" key="1">
    <source>
        <dbReference type="EMBL" id="HAB2269559.1"/>
    </source>
</evidence>
<comment type="caution">
    <text evidence="1">The sequence shown here is derived from an EMBL/GenBank/DDBJ whole genome shotgun (WGS) entry which is preliminary data.</text>
</comment>
<organism evidence="1">
    <name type="scientific">Salmonella enterica I</name>
    <dbReference type="NCBI Taxonomy" id="59201"/>
    <lineage>
        <taxon>Bacteria</taxon>
        <taxon>Pseudomonadati</taxon>
        <taxon>Pseudomonadota</taxon>
        <taxon>Gammaproteobacteria</taxon>
        <taxon>Enterobacterales</taxon>
        <taxon>Enterobacteriaceae</taxon>
        <taxon>Salmonella</taxon>
    </lineage>
</organism>
<proteinExistence type="predicted"/>
<dbReference type="RefSeq" id="WP_051129211.1">
    <property type="nucleotide sequence ID" value="NZ_CP033384.2"/>
</dbReference>
<gene>
    <name evidence="1" type="ORF">GB338_00780</name>
</gene>
<dbReference type="EMBL" id="DAAGAO010000001">
    <property type="protein sequence ID" value="HAB2269559.1"/>
    <property type="molecule type" value="Genomic_DNA"/>
</dbReference>
<sequence length="93" mass="10343">MNIEALKKALKPKLHKIEVEGIELYISRPTVKDAPHCTDVLSVLVYCVKDENGESVFDKDTAQEIDATVANDIYIKVLGLLTVEDGVDEVEKK</sequence>
<protein>
    <recommendedName>
        <fullName evidence="2">Phage protein</fullName>
    </recommendedName>
</protein>
<accession>A0A3U4W990</accession>